<feature type="transmembrane region" description="Helical" evidence="1">
    <location>
        <begin position="97"/>
        <end position="116"/>
    </location>
</feature>
<accession>A0A6J7WGI1</accession>
<reference evidence="2" key="1">
    <citation type="submission" date="2020-05" db="EMBL/GenBank/DDBJ databases">
        <authorList>
            <person name="Chiriac C."/>
            <person name="Salcher M."/>
            <person name="Ghai R."/>
            <person name="Kavagutti S V."/>
        </authorList>
    </citation>
    <scope>NUCLEOTIDE SEQUENCE</scope>
</reference>
<feature type="transmembrane region" description="Helical" evidence="1">
    <location>
        <begin position="74"/>
        <end position="91"/>
    </location>
</feature>
<keyword evidence="1" id="KW-1133">Transmembrane helix</keyword>
<sequence length="135" mass="15009">MKYFILLSFFLAGCVASKMPTYQPADNDEYIEQLEAQTDQEIKADTLRIYTYAGIGLFTAGVAMLAFTPKIKSALVIILGGGLAMGSPFIFNSDWFAWIFGTALAFALLDGLYILYRFSVQYISNKTGKIDTKQE</sequence>
<dbReference type="EMBL" id="LR798206">
    <property type="protein sequence ID" value="CAB5178928.1"/>
    <property type="molecule type" value="Genomic_DNA"/>
</dbReference>
<proteinExistence type="predicted"/>
<feature type="transmembrane region" description="Helical" evidence="1">
    <location>
        <begin position="49"/>
        <end position="67"/>
    </location>
</feature>
<name>A0A6J7WGI1_9CAUD</name>
<protein>
    <submittedName>
        <fullName evidence="2">Uncharacterized protein</fullName>
    </submittedName>
</protein>
<organism evidence="2">
    <name type="scientific">uncultured Caudovirales phage</name>
    <dbReference type="NCBI Taxonomy" id="2100421"/>
    <lineage>
        <taxon>Viruses</taxon>
        <taxon>Duplodnaviria</taxon>
        <taxon>Heunggongvirae</taxon>
        <taxon>Uroviricota</taxon>
        <taxon>Caudoviricetes</taxon>
        <taxon>Peduoviridae</taxon>
        <taxon>Maltschvirus</taxon>
        <taxon>Maltschvirus maltsch</taxon>
    </lineage>
</organism>
<evidence type="ECO:0000256" key="1">
    <source>
        <dbReference type="SAM" id="Phobius"/>
    </source>
</evidence>
<keyword evidence="1" id="KW-0812">Transmembrane</keyword>
<keyword evidence="1" id="KW-0472">Membrane</keyword>
<evidence type="ECO:0000313" key="2">
    <source>
        <dbReference type="EMBL" id="CAB5178928.1"/>
    </source>
</evidence>
<gene>
    <name evidence="2" type="ORF">UFOVP157_54</name>
</gene>